<reference evidence="3" key="2">
    <citation type="submission" date="2016-02" db="EMBL/GenBank/DDBJ databases">
        <title>Draft genome sequence of five rapidly growing Mycobacterium species.</title>
        <authorList>
            <person name="Katahira K."/>
            <person name="Gotou Y."/>
            <person name="Iida K."/>
            <person name="Ogura Y."/>
            <person name="Hayashi T."/>
        </authorList>
    </citation>
    <scope>NUCLEOTIDE SEQUENCE [LARGE SCALE GENOMIC DNA]</scope>
    <source>
        <strain evidence="3">JCM15298</strain>
    </source>
</reference>
<organism evidence="2 3">
    <name type="scientific">Mycolicibacterium canariasense</name>
    <name type="common">Mycobacterium canariasense</name>
    <dbReference type="NCBI Taxonomy" id="228230"/>
    <lineage>
        <taxon>Bacteria</taxon>
        <taxon>Bacillati</taxon>
        <taxon>Actinomycetota</taxon>
        <taxon>Actinomycetes</taxon>
        <taxon>Mycobacteriales</taxon>
        <taxon>Mycobacteriaceae</taxon>
        <taxon>Mycolicibacterium</taxon>
    </lineage>
</organism>
<keyword evidence="3" id="KW-1185">Reference proteome</keyword>
<sequence length="75" mass="7868">MEVATEPMVLAIWLAAQGSVAAPAAGVSKPAVSTPPNALTANVPNKARRNERGRLDMVDMGHSFTVTDALPVNER</sequence>
<name>A0A124E3E5_MYCCR</name>
<proteinExistence type="predicted"/>
<dbReference type="STRING" id="228230.RMCC_6685"/>
<reference evidence="3" key="1">
    <citation type="journal article" date="2016" name="Genome Announc.">
        <title>Draft Genome Sequences of Five Rapidly Growing Mycobacterium Species, M. thermoresistibile, M. fortuitum subsp. acetamidolyticum, M. canariasense, M. brisbanense, and M. novocastrense.</title>
        <authorList>
            <person name="Katahira K."/>
            <person name="Ogura Y."/>
            <person name="Gotoh Y."/>
            <person name="Hayashi T."/>
        </authorList>
    </citation>
    <scope>NUCLEOTIDE SEQUENCE [LARGE SCALE GENOMIC DNA]</scope>
    <source>
        <strain evidence="3">JCM15298</strain>
    </source>
</reference>
<feature type="region of interest" description="Disordered" evidence="1">
    <location>
        <begin position="26"/>
        <end position="50"/>
    </location>
</feature>
<accession>A0A124E3E5</accession>
<keyword evidence="2" id="KW-0418">Kinase</keyword>
<protein>
    <submittedName>
        <fullName evidence="2">Other/FunK1 protein kinase</fullName>
    </submittedName>
</protein>
<keyword evidence="2" id="KW-0808">Transferase</keyword>
<evidence type="ECO:0000313" key="2">
    <source>
        <dbReference type="EMBL" id="GAS99720.1"/>
    </source>
</evidence>
<evidence type="ECO:0000256" key="1">
    <source>
        <dbReference type="SAM" id="MobiDB-lite"/>
    </source>
</evidence>
<dbReference type="AlphaFoldDB" id="A0A124E3E5"/>
<dbReference type="Proteomes" id="UP000069443">
    <property type="component" value="Unassembled WGS sequence"/>
</dbReference>
<dbReference type="GO" id="GO:0016301">
    <property type="term" value="F:kinase activity"/>
    <property type="evidence" value="ECO:0007669"/>
    <property type="project" value="UniProtKB-KW"/>
</dbReference>
<evidence type="ECO:0000313" key="3">
    <source>
        <dbReference type="Proteomes" id="UP000069443"/>
    </source>
</evidence>
<comment type="caution">
    <text evidence="2">The sequence shown here is derived from an EMBL/GenBank/DDBJ whole genome shotgun (WGS) entry which is preliminary data.</text>
</comment>
<feature type="compositionally biased region" description="Polar residues" evidence="1">
    <location>
        <begin position="34"/>
        <end position="43"/>
    </location>
</feature>
<gene>
    <name evidence="2" type="ORF">RMCC_6685</name>
</gene>
<dbReference type="EMBL" id="BCSY01000137">
    <property type="protein sequence ID" value="GAS99720.1"/>
    <property type="molecule type" value="Genomic_DNA"/>
</dbReference>